<reference evidence="3 4" key="1">
    <citation type="journal article" date="2018" name="PLoS Genet.">
        <title>Population sequencing reveals clonal diversity and ancestral inbreeding in the grapevine cultivar Chardonnay.</title>
        <authorList>
            <person name="Roach M.J."/>
            <person name="Johnson D.L."/>
            <person name="Bohlmann J."/>
            <person name="van Vuuren H.J."/>
            <person name="Jones S.J."/>
            <person name="Pretorius I.S."/>
            <person name="Schmidt S.A."/>
            <person name="Borneman A.R."/>
        </authorList>
    </citation>
    <scope>NUCLEOTIDE SEQUENCE [LARGE SCALE GENOMIC DNA]</scope>
    <source>
        <strain evidence="4">cv. Chardonnay</strain>
        <tissue evidence="3">Leaf</tissue>
    </source>
</reference>
<dbReference type="Proteomes" id="UP000288805">
    <property type="component" value="Unassembled WGS sequence"/>
</dbReference>
<evidence type="ECO:0000313" key="3">
    <source>
        <dbReference type="EMBL" id="RVW15651.1"/>
    </source>
</evidence>
<dbReference type="InterPro" id="IPR045192">
    <property type="entry name" value="AP180-like"/>
</dbReference>
<feature type="region of interest" description="Disordered" evidence="1">
    <location>
        <begin position="174"/>
        <end position="220"/>
    </location>
</feature>
<dbReference type="OrthoDB" id="44015at2759"/>
<dbReference type="InterPro" id="IPR014712">
    <property type="entry name" value="ANTH_dom_sf"/>
</dbReference>
<feature type="compositionally biased region" description="Polar residues" evidence="1">
    <location>
        <begin position="175"/>
        <end position="199"/>
    </location>
</feature>
<accession>A0A438BXA7</accession>
<dbReference type="PANTHER" id="PTHR22951">
    <property type="entry name" value="CLATHRIN ASSEMBLY PROTEIN"/>
    <property type="match status" value="1"/>
</dbReference>
<dbReference type="GO" id="GO:0030136">
    <property type="term" value="C:clathrin-coated vesicle"/>
    <property type="evidence" value="ECO:0007669"/>
    <property type="project" value="InterPro"/>
</dbReference>
<protein>
    <submittedName>
        <fullName evidence="3">Putative clathrin assembly protein</fullName>
    </submittedName>
</protein>
<name>A0A438BXA7_VITVI</name>
<dbReference type="GO" id="GO:0048268">
    <property type="term" value="P:clathrin coat assembly"/>
    <property type="evidence" value="ECO:0007669"/>
    <property type="project" value="InterPro"/>
</dbReference>
<evidence type="ECO:0000259" key="2">
    <source>
        <dbReference type="Pfam" id="PF07651"/>
    </source>
</evidence>
<feature type="compositionally biased region" description="Basic and acidic residues" evidence="1">
    <location>
        <begin position="124"/>
        <end position="138"/>
    </location>
</feature>
<organism evidence="3 4">
    <name type="scientific">Vitis vinifera</name>
    <name type="common">Grape</name>
    <dbReference type="NCBI Taxonomy" id="29760"/>
    <lineage>
        <taxon>Eukaryota</taxon>
        <taxon>Viridiplantae</taxon>
        <taxon>Streptophyta</taxon>
        <taxon>Embryophyta</taxon>
        <taxon>Tracheophyta</taxon>
        <taxon>Spermatophyta</taxon>
        <taxon>Magnoliopsida</taxon>
        <taxon>eudicotyledons</taxon>
        <taxon>Gunneridae</taxon>
        <taxon>Pentapetalae</taxon>
        <taxon>rosids</taxon>
        <taxon>Vitales</taxon>
        <taxon>Vitaceae</taxon>
        <taxon>Viteae</taxon>
        <taxon>Vitis</taxon>
    </lineage>
</organism>
<dbReference type="GO" id="GO:0030276">
    <property type="term" value="F:clathrin binding"/>
    <property type="evidence" value="ECO:0007669"/>
    <property type="project" value="InterPro"/>
</dbReference>
<evidence type="ECO:0000256" key="1">
    <source>
        <dbReference type="SAM" id="MobiDB-lite"/>
    </source>
</evidence>
<feature type="region of interest" description="Disordered" evidence="1">
    <location>
        <begin position="116"/>
        <end position="140"/>
    </location>
</feature>
<dbReference type="AlphaFoldDB" id="A0A438BXA7"/>
<dbReference type="PANTHER" id="PTHR22951:SF12">
    <property type="entry name" value="OS05G0426100 PROTEIN"/>
    <property type="match status" value="1"/>
</dbReference>
<feature type="domain" description="AP180 N-terminal homology (ANTH)" evidence="2">
    <location>
        <begin position="1"/>
        <end position="71"/>
    </location>
</feature>
<sequence>MGILIERFMELEVQDCVKVHEIFYRVLKQFDELDSFYTWCRSTGIARSSEYPEVEKIALKKLDLMDEFIRDKAALAQSRKNRIVGPEEPVVEAKEPEPVEENINAIKALPAPEGWEVPVEEEKEEPKEEEKKEKKEINVQEEGDLLNLGDDAVTTQEHGSQLALALFDGGAVANQRLQPGKPSQPTMQQIGKQPWSNPQAACHAGVAGPPTSNDGASTRSVDPFAASLAVAPPTYVQMSEMEKKQKLLMEEQFLWQQYARDGMPGHLGIPKFQGSPYNNGGYTHSY</sequence>
<evidence type="ECO:0000313" key="4">
    <source>
        <dbReference type="Proteomes" id="UP000288805"/>
    </source>
</evidence>
<dbReference type="Gene3D" id="1.20.58.150">
    <property type="entry name" value="ANTH domain"/>
    <property type="match status" value="1"/>
</dbReference>
<dbReference type="Pfam" id="PF07651">
    <property type="entry name" value="ANTH"/>
    <property type="match status" value="1"/>
</dbReference>
<gene>
    <name evidence="3" type="primary">VvCHDh001160_2</name>
    <name evidence="3" type="ORF">CK203_075366</name>
</gene>
<dbReference type="EMBL" id="QGNW01002597">
    <property type="protein sequence ID" value="RVW15651.1"/>
    <property type="molecule type" value="Genomic_DNA"/>
</dbReference>
<dbReference type="GO" id="GO:0005545">
    <property type="term" value="F:1-phosphatidylinositol binding"/>
    <property type="evidence" value="ECO:0007669"/>
    <property type="project" value="InterPro"/>
</dbReference>
<dbReference type="GO" id="GO:0072583">
    <property type="term" value="P:clathrin-dependent endocytosis"/>
    <property type="evidence" value="ECO:0007669"/>
    <property type="project" value="InterPro"/>
</dbReference>
<comment type="caution">
    <text evidence="3">The sequence shown here is derived from an EMBL/GenBank/DDBJ whole genome shotgun (WGS) entry which is preliminary data.</text>
</comment>
<dbReference type="SUPFAM" id="SSF89009">
    <property type="entry name" value="GAT-like domain"/>
    <property type="match status" value="1"/>
</dbReference>
<proteinExistence type="predicted"/>
<dbReference type="InterPro" id="IPR011417">
    <property type="entry name" value="ANTH_dom"/>
</dbReference>
<feature type="compositionally biased region" description="Polar residues" evidence="1">
    <location>
        <begin position="210"/>
        <end position="220"/>
    </location>
</feature>